<evidence type="ECO:0000256" key="1">
    <source>
        <dbReference type="SAM" id="Phobius"/>
    </source>
</evidence>
<dbReference type="OrthoDB" id="9128627at2"/>
<sequence length="209" mass="24140">MKHPLWLILLILGAELIIILVFISYDWHNEIGKAQWQRDYGFYGNETLSFTSERGNIFYNQIFIESHVKFEVTHFLLPTELEKLKSRGMSSLGDVWFDWIENRLAALFSALENIIQRMSLLLLWWPVWVIILISAITSGYIKLKIGQSNFSYSSPTIHRYGFKSALILFFMAILLIIIPIAIYPWLVPLLISCGCGLLGSVIANRQKKI</sequence>
<dbReference type="Proteomes" id="UP000242642">
    <property type="component" value="Unassembled WGS sequence"/>
</dbReference>
<dbReference type="Pfam" id="PF14348">
    <property type="entry name" value="DtrJ-like"/>
    <property type="match status" value="1"/>
</dbReference>
<keyword evidence="3" id="KW-1185">Reference proteome</keyword>
<dbReference type="EMBL" id="FOHV01000019">
    <property type="protein sequence ID" value="SET35741.1"/>
    <property type="molecule type" value="Genomic_DNA"/>
</dbReference>
<dbReference type="InterPro" id="IPR022266">
    <property type="entry name" value="DtrJ-like"/>
</dbReference>
<protein>
    <recommendedName>
        <fullName evidence="4">Integrating conjugative element membrane protein, PFL_4697 family</fullName>
    </recommendedName>
</protein>
<organism evidence="2 3">
    <name type="scientific">Thorsellia anophelis DSM 18579</name>
    <dbReference type="NCBI Taxonomy" id="1123402"/>
    <lineage>
        <taxon>Bacteria</taxon>
        <taxon>Pseudomonadati</taxon>
        <taxon>Pseudomonadota</taxon>
        <taxon>Gammaproteobacteria</taxon>
        <taxon>Enterobacterales</taxon>
        <taxon>Thorselliaceae</taxon>
        <taxon>Thorsellia</taxon>
    </lineage>
</organism>
<feature type="transmembrane region" description="Helical" evidence="1">
    <location>
        <begin position="186"/>
        <end position="203"/>
    </location>
</feature>
<gene>
    <name evidence="2" type="ORF">SAMN02583745_02119</name>
</gene>
<reference evidence="3" key="1">
    <citation type="submission" date="2016-10" db="EMBL/GenBank/DDBJ databases">
        <authorList>
            <person name="Varghese N."/>
            <person name="Submissions S."/>
        </authorList>
    </citation>
    <scope>NUCLEOTIDE SEQUENCE [LARGE SCALE GENOMIC DNA]</scope>
    <source>
        <strain evidence="3">DSM 18579</strain>
    </source>
</reference>
<feature type="transmembrane region" description="Helical" evidence="1">
    <location>
        <begin position="122"/>
        <end position="141"/>
    </location>
</feature>
<dbReference type="RefSeq" id="WP_093320760.1">
    <property type="nucleotide sequence ID" value="NZ_FOHV01000019.1"/>
</dbReference>
<feature type="transmembrane region" description="Helical" evidence="1">
    <location>
        <begin position="5"/>
        <end position="25"/>
    </location>
</feature>
<feature type="transmembrane region" description="Helical" evidence="1">
    <location>
        <begin position="162"/>
        <end position="180"/>
    </location>
</feature>
<evidence type="ECO:0000313" key="3">
    <source>
        <dbReference type="Proteomes" id="UP000242642"/>
    </source>
</evidence>
<name>A0A1I0DTH7_9GAMM</name>
<keyword evidence="1" id="KW-1133">Transmembrane helix</keyword>
<dbReference type="STRING" id="1123402.SAMN02583745_02119"/>
<proteinExistence type="predicted"/>
<keyword evidence="1" id="KW-0812">Transmembrane</keyword>
<evidence type="ECO:0008006" key="4">
    <source>
        <dbReference type="Google" id="ProtNLM"/>
    </source>
</evidence>
<accession>A0A1I0DTH7</accession>
<evidence type="ECO:0000313" key="2">
    <source>
        <dbReference type="EMBL" id="SET35741.1"/>
    </source>
</evidence>
<keyword evidence="1" id="KW-0472">Membrane</keyword>
<dbReference type="AlphaFoldDB" id="A0A1I0DTH7"/>